<dbReference type="SUPFAM" id="SSF55154">
    <property type="entry name" value="CYTH-like phosphatases"/>
    <property type="match status" value="1"/>
</dbReference>
<sequence>MCLYLCVFLNSSMPRNVEIKARVSNLKEMTDKAQVLANDVGTVIQQEDTFFKVPNGRLKLRKLDNEPGVLIQYDRDDQLGPKLSNFNIARVEDVEAMKTVLSAALGVRGTVKKSRQLIIFEQTKIHLDQVEGLGEFIELEVILRDDQTEEEGHLIVRDIMKTLGISNDDLLDCAYMDMLSNA</sequence>
<dbReference type="Pfam" id="PF01928">
    <property type="entry name" value="CYTH"/>
    <property type="match status" value="1"/>
</dbReference>
<dbReference type="OMA" id="TRIHMDE"/>
<proteinExistence type="predicted"/>
<dbReference type="GO" id="GO:0016462">
    <property type="term" value="F:pyrophosphatase activity"/>
    <property type="evidence" value="ECO:0007669"/>
    <property type="project" value="UniProtKB-ARBA"/>
</dbReference>
<dbReference type="PANTHER" id="PTHR21028">
    <property type="entry name" value="SI:CH211-156B7.4"/>
    <property type="match status" value="1"/>
</dbReference>
<gene>
    <name evidence="3" type="primary">LOC106072945</name>
</gene>
<dbReference type="PANTHER" id="PTHR21028:SF2">
    <property type="entry name" value="CYTH DOMAIN-CONTAINING PROTEIN"/>
    <property type="match status" value="1"/>
</dbReference>
<dbReference type="PROSITE" id="PS51707">
    <property type="entry name" value="CYTH"/>
    <property type="match status" value="1"/>
</dbReference>
<dbReference type="InterPro" id="IPR023577">
    <property type="entry name" value="CYTH_domain"/>
</dbReference>
<evidence type="ECO:0000259" key="1">
    <source>
        <dbReference type="PROSITE" id="PS51707"/>
    </source>
</evidence>
<protein>
    <submittedName>
        <fullName evidence="3">Uncharacterized protein LOC106072945 isoform X1</fullName>
    </submittedName>
</protein>
<dbReference type="RefSeq" id="XP_055899786.1">
    <property type="nucleotide sequence ID" value="XM_056043811.1"/>
</dbReference>
<name>A0A9W3BK42_BIOGL</name>
<dbReference type="Proteomes" id="UP001165740">
    <property type="component" value="Chromosome 10"/>
</dbReference>
<dbReference type="GeneID" id="106072945"/>
<reference evidence="3" key="1">
    <citation type="submission" date="2025-08" db="UniProtKB">
        <authorList>
            <consortium name="RefSeq"/>
        </authorList>
    </citation>
    <scope>IDENTIFICATION</scope>
</reference>
<evidence type="ECO:0000313" key="2">
    <source>
        <dbReference type="Proteomes" id="UP001165740"/>
    </source>
</evidence>
<organism evidence="2 3">
    <name type="scientific">Biomphalaria glabrata</name>
    <name type="common">Bloodfluke planorb</name>
    <name type="synonym">Freshwater snail</name>
    <dbReference type="NCBI Taxonomy" id="6526"/>
    <lineage>
        <taxon>Eukaryota</taxon>
        <taxon>Metazoa</taxon>
        <taxon>Spiralia</taxon>
        <taxon>Lophotrochozoa</taxon>
        <taxon>Mollusca</taxon>
        <taxon>Gastropoda</taxon>
        <taxon>Heterobranchia</taxon>
        <taxon>Euthyneura</taxon>
        <taxon>Panpulmonata</taxon>
        <taxon>Hygrophila</taxon>
        <taxon>Lymnaeoidea</taxon>
        <taxon>Planorbidae</taxon>
        <taxon>Biomphalaria</taxon>
    </lineage>
</organism>
<accession>A0A9W3BK42</accession>
<dbReference type="InterPro" id="IPR008173">
    <property type="entry name" value="Adenylyl_cyclase_CyaB"/>
</dbReference>
<keyword evidence="2" id="KW-1185">Reference proteome</keyword>
<evidence type="ECO:0000313" key="3">
    <source>
        <dbReference type="RefSeq" id="XP_055899786.1"/>
    </source>
</evidence>
<dbReference type="CDD" id="cd07890">
    <property type="entry name" value="CYTH-like_AC_IV-like"/>
    <property type="match status" value="1"/>
</dbReference>
<feature type="domain" description="CYTH" evidence="1">
    <location>
        <begin position="14"/>
        <end position="181"/>
    </location>
</feature>
<dbReference type="Gene3D" id="2.40.320.10">
    <property type="entry name" value="Hypothetical Protein Pfu-838710-001"/>
    <property type="match status" value="1"/>
</dbReference>
<dbReference type="SMART" id="SM01118">
    <property type="entry name" value="CYTH"/>
    <property type="match status" value="1"/>
</dbReference>
<dbReference type="AlphaFoldDB" id="A0A9W3BK42"/>
<dbReference type="InterPro" id="IPR033469">
    <property type="entry name" value="CYTH-like_dom_sf"/>
</dbReference>